<keyword evidence="6 9" id="KW-1133">Transmembrane helix</keyword>
<gene>
    <name evidence="11" type="ORF">EV663_10344</name>
</gene>
<evidence type="ECO:0000256" key="1">
    <source>
        <dbReference type="ARBA" id="ARBA00004429"/>
    </source>
</evidence>
<comment type="subunit">
    <text evidence="9">The complex comprises the extracytoplasmic solute receptor protein and the two transmembrane proteins.</text>
</comment>
<protein>
    <recommendedName>
        <fullName evidence="9">TRAP transporter small permease protein</fullName>
    </recommendedName>
</protein>
<dbReference type="PANTHER" id="PTHR35011">
    <property type="entry name" value="2,3-DIKETO-L-GULONATE TRAP TRANSPORTER SMALL PERMEASE PROTEIN YIAM"/>
    <property type="match status" value="1"/>
</dbReference>
<feature type="transmembrane region" description="Helical" evidence="9">
    <location>
        <begin position="134"/>
        <end position="156"/>
    </location>
</feature>
<proteinExistence type="inferred from homology"/>
<keyword evidence="2 9" id="KW-0813">Transport</keyword>
<evidence type="ECO:0000313" key="11">
    <source>
        <dbReference type="EMBL" id="TCP61861.1"/>
    </source>
</evidence>
<feature type="transmembrane region" description="Helical" evidence="9">
    <location>
        <begin position="90"/>
        <end position="114"/>
    </location>
</feature>
<organism evidence="11 12">
    <name type="scientific">Rhodovulum bhavnagarense</name>
    <dbReference type="NCBI Taxonomy" id="992286"/>
    <lineage>
        <taxon>Bacteria</taxon>
        <taxon>Pseudomonadati</taxon>
        <taxon>Pseudomonadota</taxon>
        <taxon>Alphaproteobacteria</taxon>
        <taxon>Rhodobacterales</taxon>
        <taxon>Paracoccaceae</taxon>
        <taxon>Rhodovulum</taxon>
    </lineage>
</organism>
<reference evidence="11 12" key="1">
    <citation type="submission" date="2019-03" db="EMBL/GenBank/DDBJ databases">
        <title>Genomic Encyclopedia of Type Strains, Phase IV (KMG-IV): sequencing the most valuable type-strain genomes for metagenomic binning, comparative biology and taxonomic classification.</title>
        <authorList>
            <person name="Goeker M."/>
        </authorList>
    </citation>
    <scope>NUCLEOTIDE SEQUENCE [LARGE SCALE GENOMIC DNA]</scope>
    <source>
        <strain evidence="11 12">DSM 24766</strain>
    </source>
</reference>
<sequence>MRQVFQGVGRGLRVLGQLVLAFMVVTICYDAIMRYVFTAPTSWSLEINTFLIIFVALLTAADAQRSDSHIRITFFSDMAGAGGRRVIRALIGLIGALFCAIMAWRGFLLAWQAWEYGERVSSGFGTPMVLPYGLLPVGFGMLAVQFLLDALDAAFWPDRRGERDEIQNI</sequence>
<evidence type="ECO:0000256" key="3">
    <source>
        <dbReference type="ARBA" id="ARBA00022475"/>
    </source>
</evidence>
<dbReference type="GO" id="GO:0015740">
    <property type="term" value="P:C4-dicarboxylate transport"/>
    <property type="evidence" value="ECO:0007669"/>
    <property type="project" value="TreeGrafter"/>
</dbReference>
<dbReference type="RefSeq" id="WP_207904399.1">
    <property type="nucleotide sequence ID" value="NZ_SLXU01000003.1"/>
</dbReference>
<dbReference type="Pfam" id="PF04290">
    <property type="entry name" value="DctQ"/>
    <property type="match status" value="1"/>
</dbReference>
<evidence type="ECO:0000256" key="5">
    <source>
        <dbReference type="ARBA" id="ARBA00022692"/>
    </source>
</evidence>
<feature type="transmembrane region" description="Helical" evidence="9">
    <location>
        <begin position="43"/>
        <end position="61"/>
    </location>
</feature>
<evidence type="ECO:0000256" key="9">
    <source>
        <dbReference type="RuleBase" id="RU369079"/>
    </source>
</evidence>
<accession>A0A4R2RPU9</accession>
<dbReference type="InterPro" id="IPR055348">
    <property type="entry name" value="DctQ"/>
</dbReference>
<comment type="caution">
    <text evidence="11">The sequence shown here is derived from an EMBL/GenBank/DDBJ whole genome shotgun (WGS) entry which is preliminary data.</text>
</comment>
<keyword evidence="5 9" id="KW-0812">Transmembrane</keyword>
<keyword evidence="4 9" id="KW-0997">Cell inner membrane</keyword>
<feature type="transmembrane region" description="Helical" evidence="9">
    <location>
        <begin position="12"/>
        <end position="37"/>
    </location>
</feature>
<dbReference type="AlphaFoldDB" id="A0A4R2RPU9"/>
<dbReference type="Proteomes" id="UP000295050">
    <property type="component" value="Unassembled WGS sequence"/>
</dbReference>
<dbReference type="PANTHER" id="PTHR35011:SF10">
    <property type="entry name" value="TRAP TRANSPORTER SMALL PERMEASE PROTEIN"/>
    <property type="match status" value="1"/>
</dbReference>
<keyword evidence="7 9" id="KW-0472">Membrane</keyword>
<comment type="function">
    <text evidence="9">Part of the tripartite ATP-independent periplasmic (TRAP) transport system.</text>
</comment>
<evidence type="ECO:0000313" key="12">
    <source>
        <dbReference type="Proteomes" id="UP000295050"/>
    </source>
</evidence>
<feature type="domain" description="Tripartite ATP-independent periplasmic transporters DctQ component" evidence="10">
    <location>
        <begin position="23"/>
        <end position="152"/>
    </location>
</feature>
<keyword evidence="3" id="KW-1003">Cell membrane</keyword>
<evidence type="ECO:0000256" key="4">
    <source>
        <dbReference type="ARBA" id="ARBA00022519"/>
    </source>
</evidence>
<evidence type="ECO:0000256" key="6">
    <source>
        <dbReference type="ARBA" id="ARBA00022989"/>
    </source>
</evidence>
<comment type="subcellular location">
    <subcellularLocation>
        <location evidence="1 9">Cell inner membrane</location>
        <topology evidence="1 9">Multi-pass membrane protein</topology>
    </subcellularLocation>
</comment>
<dbReference type="EMBL" id="SLXU01000003">
    <property type="protein sequence ID" value="TCP61861.1"/>
    <property type="molecule type" value="Genomic_DNA"/>
</dbReference>
<evidence type="ECO:0000259" key="10">
    <source>
        <dbReference type="Pfam" id="PF04290"/>
    </source>
</evidence>
<evidence type="ECO:0000256" key="7">
    <source>
        <dbReference type="ARBA" id="ARBA00023136"/>
    </source>
</evidence>
<dbReference type="GO" id="GO:0022857">
    <property type="term" value="F:transmembrane transporter activity"/>
    <property type="evidence" value="ECO:0007669"/>
    <property type="project" value="UniProtKB-UniRule"/>
</dbReference>
<evidence type="ECO:0000256" key="2">
    <source>
        <dbReference type="ARBA" id="ARBA00022448"/>
    </source>
</evidence>
<keyword evidence="12" id="KW-1185">Reference proteome</keyword>
<evidence type="ECO:0000256" key="8">
    <source>
        <dbReference type="ARBA" id="ARBA00038436"/>
    </source>
</evidence>
<dbReference type="GO" id="GO:0005886">
    <property type="term" value="C:plasma membrane"/>
    <property type="evidence" value="ECO:0007669"/>
    <property type="project" value="UniProtKB-SubCell"/>
</dbReference>
<dbReference type="InterPro" id="IPR007387">
    <property type="entry name" value="TRAP_DctQ"/>
</dbReference>
<comment type="similarity">
    <text evidence="8 9">Belongs to the TRAP transporter small permease family.</text>
</comment>
<name>A0A4R2RPU9_9RHOB</name>